<dbReference type="Proteomes" id="UP000379076">
    <property type="component" value="Unassembled WGS sequence"/>
</dbReference>
<dbReference type="Proteomes" id="UP000540117">
    <property type="component" value="Unassembled WGS sequence"/>
</dbReference>
<evidence type="ECO:0000313" key="45">
    <source>
        <dbReference type="EMBL" id="EDN7714984.1"/>
    </source>
</evidence>
<dbReference type="Proteomes" id="UP000322220">
    <property type="component" value="Unassembled WGS sequence"/>
</dbReference>
<dbReference type="EMBL" id="AAIAJJ010000004">
    <property type="protein sequence ID" value="ECC1556895.1"/>
    <property type="molecule type" value="Genomic_DNA"/>
</dbReference>
<dbReference type="Pfam" id="PF04327">
    <property type="entry name" value="Peptidase_Prp"/>
    <property type="match status" value="1"/>
</dbReference>
<evidence type="ECO:0000313" key="93">
    <source>
        <dbReference type="Proteomes" id="UP000524387"/>
    </source>
</evidence>
<dbReference type="Proteomes" id="UP000544530">
    <property type="component" value="Unassembled WGS sequence"/>
</dbReference>
<proteinExistence type="inferred from homology"/>
<evidence type="ECO:0000313" key="97">
    <source>
        <dbReference type="Proteomes" id="UP000530452"/>
    </source>
</evidence>
<dbReference type="EMBL" id="AACKDQ010000001">
    <property type="protein sequence ID" value="EAK9315519.1"/>
    <property type="molecule type" value="Genomic_DNA"/>
</dbReference>
<dbReference type="EMBL" id="AABAWE010000004">
    <property type="protein sequence ID" value="EAG2087397.1"/>
    <property type="molecule type" value="Genomic_DNA"/>
</dbReference>
<dbReference type="Proteomes" id="UP000350032">
    <property type="component" value="Unassembled WGS sequence"/>
</dbReference>
<dbReference type="InterPro" id="IPR036764">
    <property type="entry name" value="Peptidase_Prp_sf"/>
</dbReference>
<dbReference type="Proteomes" id="UP000455569">
    <property type="component" value="Unassembled WGS sequence"/>
</dbReference>
<dbReference type="EMBL" id="AABEMN010000001">
    <property type="protein sequence ID" value="EAG9518141.1"/>
    <property type="molecule type" value="Genomic_DNA"/>
</dbReference>
<evidence type="ECO:0000313" key="58">
    <source>
        <dbReference type="EMBL" id="NYA01670.1"/>
    </source>
</evidence>
<dbReference type="EMBL" id="DAAJFY010000003">
    <property type="protein sequence ID" value="HAC0274966.1"/>
    <property type="molecule type" value="Genomic_DNA"/>
</dbReference>
<dbReference type="EMBL" id="AAHZFN010000018">
    <property type="protein sequence ID" value="ECB9474638.1"/>
    <property type="molecule type" value="Genomic_DNA"/>
</dbReference>
<evidence type="ECO:0000313" key="66">
    <source>
        <dbReference type="Proteomes" id="UP000337746"/>
    </source>
</evidence>
<evidence type="ECO:0000313" key="17">
    <source>
        <dbReference type="EMBL" id="EAE2354266.1"/>
    </source>
</evidence>
<dbReference type="Proteomes" id="UP000403352">
    <property type="component" value="Unassembled WGS sequence"/>
</dbReference>
<dbReference type="Proteomes" id="UP000841146">
    <property type="component" value="Unassembled WGS sequence"/>
</dbReference>
<dbReference type="EMBL" id="AANDSR010000003">
    <property type="protein sequence ID" value="EDN9836231.1"/>
    <property type="molecule type" value="Genomic_DNA"/>
</dbReference>
<dbReference type="EMBL" id="AALGDA010000067">
    <property type="protein sequence ID" value="ECY9784066.1"/>
    <property type="molecule type" value="Genomic_DNA"/>
</dbReference>
<dbReference type="InterPro" id="IPR007422">
    <property type="entry name" value="Peptidase_Prp"/>
</dbReference>
<dbReference type="EMBL" id="AANCRK010000003">
    <property type="protein sequence ID" value="EDN7714984.1"/>
    <property type="molecule type" value="Genomic_DNA"/>
</dbReference>
<evidence type="ECO:0000313" key="31">
    <source>
        <dbReference type="EMBL" id="EAG9387111.1"/>
    </source>
</evidence>
<dbReference type="SUPFAM" id="SSF118010">
    <property type="entry name" value="TM1457-like"/>
    <property type="match status" value="1"/>
</dbReference>
<evidence type="ECO:0000313" key="10">
    <source>
        <dbReference type="EMBL" id="EAC7480479.1"/>
    </source>
</evidence>
<reference evidence="61 63" key="7">
    <citation type="submission" date="2019-08" db="EMBL/GenBank/DDBJ databases">
        <title>Soil Listeria distribution.</title>
        <authorList>
            <person name="Liao J."/>
        </authorList>
    </citation>
    <scope>NUCLEOTIDE SEQUENCE [LARGE SCALE GENOMIC DNA]</scope>
    <source>
        <strain evidence="61 63">IN-RH-2-BL1</strain>
    </source>
</reference>
<dbReference type="Proteomes" id="UP000467347">
    <property type="component" value="Unassembled WGS sequence"/>
</dbReference>
<evidence type="ECO:0000313" key="30">
    <source>
        <dbReference type="EMBL" id="EAG9354176.1"/>
    </source>
</evidence>
<evidence type="ECO:0000313" key="51">
    <source>
        <dbReference type="EMBL" id="HAB8556761.1"/>
    </source>
</evidence>
<dbReference type="Proteomes" id="UP000844415">
    <property type="component" value="Unassembled WGS sequence"/>
</dbReference>
<dbReference type="EMBL" id="AAAIKW010000002">
    <property type="protein sequence ID" value="EAC4551607.1"/>
    <property type="molecule type" value="Genomic_DNA"/>
</dbReference>
<dbReference type="EMBL" id="AALAQH010000002">
    <property type="protein sequence ID" value="ECX6923959.1"/>
    <property type="molecule type" value="Genomic_DNA"/>
</dbReference>
<dbReference type="Proteomes" id="UP000531172">
    <property type="component" value="Unassembled WGS sequence"/>
</dbReference>
<dbReference type="Proteomes" id="UP000336166">
    <property type="component" value="Unassembled WGS sequence"/>
</dbReference>
<evidence type="ECO:0000313" key="109">
    <source>
        <dbReference type="Proteomes" id="UP000843775"/>
    </source>
</evidence>
<evidence type="ECO:0000313" key="67">
    <source>
        <dbReference type="Proteomes" id="UP000339309"/>
    </source>
</evidence>
<dbReference type="EMBL" id="AAAJWF010000004">
    <property type="protein sequence ID" value="EAC7480479.1"/>
    <property type="molecule type" value="Genomic_DNA"/>
</dbReference>
<dbReference type="EMBL" id="AABATR010000003">
    <property type="protein sequence ID" value="EAG1893374.1"/>
    <property type="molecule type" value="Genomic_DNA"/>
</dbReference>
<evidence type="ECO:0000313" key="108">
    <source>
        <dbReference type="Proteomes" id="UP000841146"/>
    </source>
</evidence>
<dbReference type="EMBL" id="DAAEEB010000007">
    <property type="protein sequence ID" value="HAA8053576.1"/>
    <property type="molecule type" value="Genomic_DNA"/>
</dbReference>
<evidence type="ECO:0000313" key="106">
    <source>
        <dbReference type="Proteomes" id="UP000566721"/>
    </source>
</evidence>
<evidence type="ECO:0000313" key="23">
    <source>
        <dbReference type="EMBL" id="EAG2516096.1"/>
    </source>
</evidence>
<dbReference type="EMBL" id="AAAQQZ010000003">
    <property type="protein sequence ID" value="EAE1338553.1"/>
    <property type="molecule type" value="Genomic_DNA"/>
</dbReference>
<evidence type="ECO:0000313" key="70">
    <source>
        <dbReference type="Proteomes" id="UP000350032"/>
    </source>
</evidence>
<evidence type="ECO:0000313" key="65">
    <source>
        <dbReference type="Proteomes" id="UP000336166"/>
    </source>
</evidence>
<evidence type="ECO:0000313" key="40">
    <source>
        <dbReference type="EMBL" id="ECB9513997.1"/>
    </source>
</evidence>
<dbReference type="Proteomes" id="UP000358545">
    <property type="component" value="Unassembled WGS sequence"/>
</dbReference>
<evidence type="ECO:0000313" key="35">
    <source>
        <dbReference type="EMBL" id="EAH4242116.1"/>
    </source>
</evidence>
<organism evidence="45 84">
    <name type="scientific">Listeria monocytogenes</name>
    <dbReference type="NCBI Taxonomy" id="1639"/>
    <lineage>
        <taxon>Bacteria</taxon>
        <taxon>Bacillati</taxon>
        <taxon>Bacillota</taxon>
        <taxon>Bacilli</taxon>
        <taxon>Bacillales</taxon>
        <taxon>Listeriaceae</taxon>
        <taxon>Listeria</taxon>
    </lineage>
</organism>
<evidence type="ECO:0000313" key="16">
    <source>
        <dbReference type="EMBL" id="EAE1338553.1"/>
    </source>
</evidence>
<dbReference type="Proteomes" id="UP000364988">
    <property type="component" value="Unassembled WGS sequence"/>
</dbReference>
<evidence type="ECO:0000313" key="71">
    <source>
        <dbReference type="Proteomes" id="UP000354255"/>
    </source>
</evidence>
<dbReference type="Proteomes" id="UP000368512">
    <property type="component" value="Unassembled WGS sequence"/>
</dbReference>
<dbReference type="EMBL" id="QDAY01000003">
    <property type="protein sequence ID" value="KAA9449042.1"/>
    <property type="molecule type" value="Genomic_DNA"/>
</dbReference>
<evidence type="ECO:0000313" key="32">
    <source>
        <dbReference type="EMBL" id="EAG9518141.1"/>
    </source>
</evidence>
<evidence type="ECO:0000313" key="8">
    <source>
        <dbReference type="EMBL" id="EAC5549756.1"/>
    </source>
</evidence>
<dbReference type="Proteomes" id="UP000427828">
    <property type="component" value="Unassembled WGS sequence"/>
</dbReference>
<evidence type="ECO:0000313" key="26">
    <source>
        <dbReference type="EMBL" id="EAG4330357.1"/>
    </source>
</evidence>
<dbReference type="EMBL" id="DAAIHR010000009">
    <property type="protein sequence ID" value="HAB8398917.1"/>
    <property type="molecule type" value="Genomic_DNA"/>
</dbReference>
<evidence type="ECO:0000313" key="39">
    <source>
        <dbReference type="EMBL" id="ECB9474638.1"/>
    </source>
</evidence>
<evidence type="ECO:0000313" key="62">
    <source>
        <dbReference type="Proteomes" id="UP000272537"/>
    </source>
</evidence>
<dbReference type="EMBL" id="JACAVN010000003">
    <property type="protein sequence ID" value="NYA01670.1"/>
    <property type="molecule type" value="Genomic_DNA"/>
</dbReference>
<dbReference type="EMBL" id="QXLS01000003">
    <property type="protein sequence ID" value="RKA08444.1"/>
    <property type="molecule type" value="Genomic_DNA"/>
</dbReference>
<dbReference type="EMBL" id="DAAJZA010000002">
    <property type="protein sequence ID" value="HAC1753995.1"/>
    <property type="molecule type" value="Genomic_DNA"/>
</dbReference>
<evidence type="ECO:0000313" key="72">
    <source>
        <dbReference type="Proteomes" id="UP000358545"/>
    </source>
</evidence>
<dbReference type="CDD" id="cd16332">
    <property type="entry name" value="Prp-like"/>
    <property type="match status" value="1"/>
</dbReference>
<evidence type="ECO:0000313" key="89">
    <source>
        <dbReference type="Proteomes" id="UP000478704"/>
    </source>
</evidence>
<dbReference type="EMBL" id="AAANYR010000003">
    <property type="protein sequence ID" value="EAD5786191.1"/>
    <property type="molecule type" value="Genomic_DNA"/>
</dbReference>
<dbReference type="Proteomes" id="UP000524387">
    <property type="component" value="Unassembled WGS sequence"/>
</dbReference>
<evidence type="ECO:0000313" key="60">
    <source>
        <dbReference type="EMBL" id="RKA08444.1"/>
    </source>
</evidence>
<evidence type="ECO:0000313" key="47">
    <source>
        <dbReference type="EMBL" id="EDO0985104.1"/>
    </source>
</evidence>
<dbReference type="EMBL" id="AABAGT010000007">
    <property type="protein sequence ID" value="EAG0866789.1"/>
    <property type="molecule type" value="Genomic_DNA"/>
</dbReference>
<evidence type="ECO:0000313" key="77">
    <source>
        <dbReference type="Proteomes" id="UP000379076"/>
    </source>
</evidence>
<dbReference type="EMBL" id="AABEKY010000003">
    <property type="protein sequence ID" value="EAG9387111.1"/>
    <property type="molecule type" value="Genomic_DNA"/>
</dbReference>
<evidence type="ECO:0000313" key="57">
    <source>
        <dbReference type="EMBL" id="KAA9449042.1"/>
    </source>
</evidence>
<keyword evidence="1" id="KW-0690">Ribosome biogenesis</keyword>
<evidence type="ECO:0000313" key="84">
    <source>
        <dbReference type="Proteomes" id="UP000455569"/>
    </source>
</evidence>
<dbReference type="Proteomes" id="UP000339309">
    <property type="component" value="Unassembled WGS sequence"/>
</dbReference>
<evidence type="ECO:0000313" key="78">
    <source>
        <dbReference type="Proteomes" id="UP000389283"/>
    </source>
</evidence>
<dbReference type="Proteomes" id="UP000525850">
    <property type="component" value="Unassembled WGS sequence"/>
</dbReference>
<dbReference type="KEGG" id="lmok:CQ02_07900"/>
<dbReference type="EMBL" id="AABBWO010000001">
    <property type="protein sequence ID" value="EAG4182873.1"/>
    <property type="molecule type" value="Genomic_DNA"/>
</dbReference>
<dbReference type="EMBL" id="AABDGJ010000002">
    <property type="protein sequence ID" value="EAG6989623.1"/>
    <property type="molecule type" value="Genomic_DNA"/>
</dbReference>
<dbReference type="EMBL" id="AABFVG010000001">
    <property type="protein sequence ID" value="EAH2280667.1"/>
    <property type="molecule type" value="Genomic_DNA"/>
</dbReference>
<evidence type="ECO:0000313" key="69">
    <source>
        <dbReference type="Proteomes" id="UP000345329"/>
    </source>
</evidence>
<dbReference type="Proteomes" id="UP000853596">
    <property type="component" value="Unassembled WGS sequence"/>
</dbReference>
<evidence type="ECO:0000313" key="25">
    <source>
        <dbReference type="EMBL" id="EAG4182873.1"/>
    </source>
</evidence>
<dbReference type="EMBL" id="AABBHO010000021">
    <property type="protein sequence ID" value="EAG2997308.1"/>
    <property type="molecule type" value="Genomic_DNA"/>
</dbReference>
<evidence type="ECO:0000313" key="79">
    <source>
        <dbReference type="Proteomes" id="UP000398321"/>
    </source>
</evidence>
<evidence type="ECO:0000256" key="2">
    <source>
        <dbReference type="ARBA" id="ARBA00022670"/>
    </source>
</evidence>
<dbReference type="Proteomes" id="UP000548278">
    <property type="component" value="Unassembled WGS sequence"/>
</dbReference>
<evidence type="ECO:0000313" key="44">
    <source>
        <dbReference type="EMBL" id="ECY9784066.1"/>
    </source>
</evidence>
<keyword evidence="2 45" id="KW-0645">Protease</keyword>
<dbReference type="EMBL" id="AABAYG010000004">
    <property type="protein sequence ID" value="EAG2245585.1"/>
    <property type="molecule type" value="Genomic_DNA"/>
</dbReference>
<evidence type="ECO:0000313" key="20">
    <source>
        <dbReference type="EMBL" id="EAG1893374.1"/>
    </source>
</evidence>
<evidence type="ECO:0000313" key="91">
    <source>
        <dbReference type="Proteomes" id="UP000489121"/>
    </source>
</evidence>
<dbReference type="EMBL" id="AABEKN010000004">
    <property type="protein sequence ID" value="EAG9354176.1"/>
    <property type="molecule type" value="Genomic_DNA"/>
</dbReference>
<evidence type="ECO:0000313" key="7">
    <source>
        <dbReference type="EMBL" id="EAC4551607.1"/>
    </source>
</evidence>
<evidence type="ECO:0000313" key="56">
    <source>
        <dbReference type="EMBL" id="HAO5921547.1"/>
    </source>
</evidence>
<dbReference type="Proteomes" id="UP000489121">
    <property type="component" value="Unassembled WGS sequence"/>
</dbReference>
<dbReference type="Proteomes" id="UP000843503">
    <property type="component" value="Unassembled WGS sequence"/>
</dbReference>
<dbReference type="Proteomes" id="UP000354255">
    <property type="component" value="Unassembled WGS sequence"/>
</dbReference>
<evidence type="ECO:0000313" key="64">
    <source>
        <dbReference type="Proteomes" id="UP000331186"/>
    </source>
</evidence>
<evidence type="ECO:0000313" key="95">
    <source>
        <dbReference type="Proteomes" id="UP000527632"/>
    </source>
</evidence>
<reference evidence="45 84" key="9">
    <citation type="submission" date="2019-12" db="EMBL/GenBank/DDBJ databases">
        <authorList>
            <consortium name="GenomeTrakr: Next Generation Sequencing Network for Food Pathogen Tracability"/>
        </authorList>
    </citation>
    <scope>NUCLEOTIDE SEQUENCE [LARGE SCALE GENOMIC DNA]</scope>
    <source>
        <strain evidence="24 105">10B02965A-1</strain>
        <strain evidence="10 75">CFSAN008042</strain>
        <strain evidence="27 96">CFSAN063727</strain>
        <strain evidence="45 84">CFSAN102901</strain>
        <strain evidence="16 77">FDA00006494</strain>
        <strain evidence="8 74">FDA00007096</strain>
        <strain evidence="12 80">FDA00008584</strain>
        <strain evidence="22">FDA00011243</strain>
        <strain evidence="9 64">FDA00013332</strain>
        <strain evidence="15 68">FDA00013853</strain>
        <strain evidence="39 82">FDA00014336</strain>
        <strain evidence="41 78">FDA00014370</strain>
        <strain evidence="40 79">FDA00014392</strain>
        <strain evidence="48">FDA00015054</strain>
        <strain evidence="26 100">FDA1005580-S054-001</strain>
        <strain evidence="89">FDA1090798-S029-001</strain>
        <strain evidence="90">FDA956581-098-004</strain>
        <strain evidence="23 94">FDA960927-006-004</strain>
        <strain evidence="28 106">FLAG-38921</strain>
        <strain evidence="42 83">FLAG-51482A</strain>
        <strain evidence="21 66">FLAG-54356</strain>
        <strain evidence="14 76">FSIS31901579</strain>
        <strain evidence="35 95">LS1344</strain>
        <strain evidence="36 101">LS1419</strain>
        <strain evidence="46 86">OSF101448</strain>
        <strain evidence="13 69">VA-WGS-00405</strain>
    </source>
</reference>
<dbReference type="Proteomes" id="UP000331186">
    <property type="component" value="Unassembled WGS sequence"/>
</dbReference>
<dbReference type="EMBL" id="AABCVX010000003">
    <property type="protein sequence ID" value="EAG6169171.1"/>
    <property type="molecule type" value="Genomic_DNA"/>
</dbReference>
<evidence type="ECO:0000313" key="90">
    <source>
        <dbReference type="Proteomes" id="UP000481141"/>
    </source>
</evidence>
<comment type="similarity">
    <text evidence="5">Belongs to the Prp family.</text>
</comment>
<dbReference type="NCBIfam" id="NF011125">
    <property type="entry name" value="PRK14553.1-5"/>
    <property type="match status" value="1"/>
</dbReference>
<reference evidence="50" key="10">
    <citation type="submission" date="2020-01" db="EMBL/GenBank/DDBJ databases">
        <authorList>
            <consortium name="NCBI Pathogen Detection Project"/>
        </authorList>
    </citation>
    <scope>NUCLEOTIDE SEQUENCE</scope>
    <source>
        <strain evidence="49">09CEB371LM</strain>
        <strain evidence="55">2017-325981-023-01</strain>
        <strain evidence="51">CFIAFB20100120</strain>
        <strain evidence="50">CFIAFB20130012</strain>
        <strain evidence="53">CFIAFB20170037</strain>
        <strain evidence="52">CFIAFB20170045</strain>
        <strain evidence="54">DMG1500109</strain>
        <strain evidence="56">SFBRL218_S4</strain>
    </source>
</reference>
<dbReference type="EMBL" id="AAANYN010000001">
    <property type="protein sequence ID" value="EAD5772790.1"/>
    <property type="molecule type" value="Genomic_DNA"/>
</dbReference>
<name>A0A0B8R3D1_LISMN</name>
<dbReference type="EMBL" id="DABXZF010000005">
    <property type="protein sequence ID" value="HAO5921547.1"/>
    <property type="molecule type" value="Genomic_DNA"/>
</dbReference>
<keyword evidence="4" id="KW-0788">Thiol protease</keyword>
<evidence type="ECO:0000313" key="37">
    <source>
        <dbReference type="EMBL" id="EAK8897795.1"/>
    </source>
</evidence>
<evidence type="ECO:0000313" key="98">
    <source>
        <dbReference type="Proteomes" id="UP000531172"/>
    </source>
</evidence>
<evidence type="ECO:0000313" key="73">
    <source>
        <dbReference type="Proteomes" id="UP000364988"/>
    </source>
</evidence>
<evidence type="ECO:0000256" key="5">
    <source>
        <dbReference type="ARBA" id="ARBA00044503"/>
    </source>
</evidence>
<dbReference type="Proteomes" id="UP000410967">
    <property type="component" value="Unassembled WGS sequence"/>
</dbReference>
<dbReference type="Proteomes" id="UP000344343">
    <property type="component" value="Unassembled WGS sequence"/>
</dbReference>
<dbReference type="Proteomes" id="UP000566721">
    <property type="component" value="Unassembled WGS sequence"/>
</dbReference>
<dbReference type="PANTHER" id="PTHR39178">
    <property type="entry name" value="HYPOTHETICAL RIBOSOME-ASSOCIATED PROTEIN"/>
    <property type="match status" value="1"/>
</dbReference>
<evidence type="ECO:0000313" key="105">
    <source>
        <dbReference type="Proteomes" id="UP000549379"/>
    </source>
</evidence>
<evidence type="ECO:0000313" key="103">
    <source>
        <dbReference type="Proteomes" id="UP000546397"/>
    </source>
</evidence>
<evidence type="ECO:0000313" key="52">
    <source>
        <dbReference type="EMBL" id="HAC0012686.1"/>
    </source>
</evidence>
<dbReference type="Proteomes" id="UP000840039">
    <property type="component" value="Unassembled WGS sequence"/>
</dbReference>
<evidence type="ECO:0000313" key="53">
    <source>
        <dbReference type="EMBL" id="HAC0274966.1"/>
    </source>
</evidence>
<evidence type="ECO:0000313" key="15">
    <source>
        <dbReference type="EMBL" id="EAD5786191.1"/>
    </source>
</evidence>
<dbReference type="EMBL" id="AABGUK010000003">
    <property type="protein sequence ID" value="EAH4242116.1"/>
    <property type="molecule type" value="Genomic_DNA"/>
</dbReference>
<evidence type="ECO:0000313" key="107">
    <source>
        <dbReference type="Proteomes" id="UP000840197"/>
    </source>
</evidence>
<evidence type="ECO:0000313" key="88">
    <source>
        <dbReference type="Proteomes" id="UP000478682"/>
    </source>
</evidence>
<dbReference type="Proteomes" id="UP000549379">
    <property type="component" value="Unassembled WGS sequence"/>
</dbReference>
<dbReference type="EMBL" id="AAAREG010000005">
    <property type="protein sequence ID" value="EAE2354266.1"/>
    <property type="molecule type" value="Genomic_DNA"/>
</dbReference>
<evidence type="ECO:0000256" key="1">
    <source>
        <dbReference type="ARBA" id="ARBA00022517"/>
    </source>
</evidence>
<evidence type="ECO:0000256" key="6">
    <source>
        <dbReference type="ARBA" id="ARBA00044538"/>
    </source>
</evidence>
<evidence type="ECO:0000313" key="100">
    <source>
        <dbReference type="Proteomes" id="UP000540117"/>
    </source>
</evidence>
<dbReference type="EMBL" id="AABBAW010000008">
    <property type="protein sequence ID" value="EAG2516096.1"/>
    <property type="molecule type" value="Genomic_DNA"/>
</dbReference>
<dbReference type="AlphaFoldDB" id="A0A0B8R3D1"/>
<evidence type="ECO:0000313" key="49">
    <source>
        <dbReference type="EMBL" id="HAA8053576.1"/>
    </source>
</evidence>
<dbReference type="Proteomes" id="UP000389283">
    <property type="component" value="Unassembled WGS sequence"/>
</dbReference>
<dbReference type="Proteomes" id="UP000272537">
    <property type="component" value="Unassembled WGS sequence"/>
</dbReference>
<dbReference type="KEGG" id="lmv:Y193_08000"/>
<dbReference type="Proteomes" id="UP000460224">
    <property type="component" value="Unassembled WGS sequence"/>
</dbReference>
<gene>
    <name evidence="19" type="ORF">A8L61_05775</name>
    <name evidence="29" type="ORF">AB917_03375</name>
    <name evidence="7" type="ORF">ABZ57_03850</name>
    <name evidence="59" type="ORF">AJL21_03835</name>
    <name evidence="16" type="ORF">ART25_06520</name>
    <name evidence="8" type="ORF">ARY78_04830</name>
    <name evidence="23" type="ORF">B1N52_13065</name>
    <name evidence="22" type="ORF">B1S26_09255</name>
    <name evidence="24" type="ORF">B5K54_08395</name>
    <name evidence="20" type="ORF">BB997_07155</name>
    <name evidence="42" type="ORF">BCZ19_04705</name>
    <name evidence="21" type="ORF">BCZ21_09005</name>
    <name evidence="27" type="ORF">CA369_08040</name>
    <name evidence="25" type="ORF">CAC64_00835</name>
    <name evidence="26" type="ORF">CAV64_03765</name>
    <name evidence="31" type="ORF">CW845_06395</name>
    <name evidence="30" type="ORF">CW895_10260</name>
    <name evidence="33" type="ORF">D4920_01150</name>
    <name evidence="32" type="ORF">D4B11_00040</name>
    <name evidence="34" type="ORF">D5N24_03120</name>
    <name evidence="37" type="ORF">D7104_08755</name>
    <name evidence="57" type="ORF">DCK61_09240</name>
    <name evidence="28" type="ORF">DCT16_07220</name>
    <name evidence="10" type="ORF">DQ70_07270</name>
    <name evidence="9" type="ORF">DU018_11430</name>
    <name evidence="60" type="ORF">DYZ80_01637</name>
    <name evidence="18" type="ORF">E1W56_04380</name>
    <name evidence="35" type="ORF">E5F58_08995</name>
    <name evidence="36" type="ORF">E5H26_00835</name>
    <name evidence="15" type="ORF">EX365_06460</name>
    <name evidence="14" type="ORF">EXZ73_00675</name>
    <name evidence="43" type="ORF">F6436_12305</name>
    <name evidence="44" type="ORF">F6515_13825</name>
    <name evidence="38" type="ORF">FA835_00215</name>
    <name evidence="40" type="ORF">FLQ97_09625</name>
    <name evidence="39" type="ORF">FLR03_13200</name>
    <name evidence="41" type="ORF">FNX40_08800</name>
    <name evidence="47" type="ORF">FV747_03705</name>
    <name evidence="61" type="ORF">FZW98_04120</name>
    <name evidence="48" type="ORF">G3O21_001097</name>
    <name evidence="49" type="ORF">GHH22_10455</name>
    <name evidence="54" type="ORF">GI949_03340</name>
    <name evidence="46" type="ORF">GJW51_06105</name>
    <name evidence="45" type="ORF">GQG13_07610</name>
    <name evidence="50" type="ORF">GYR60_10360</name>
    <name evidence="51" type="ORF">GYS09_05565</name>
    <name evidence="52" type="ORF">GYX23_06675</name>
    <name evidence="53" type="ORF">GYY14_06190</name>
    <name evidence="55" type="ORF">HQN34_002117</name>
    <name evidence="58" type="ORF">HZJ64_07470</name>
    <name evidence="56" type="ORF">IP987_000728</name>
    <name evidence="11" type="ORF">KV70_03355</name>
    <name evidence="12" type="ORF">QD52_07480</name>
    <name evidence="13" type="ORF">UI29_07520</name>
    <name evidence="17" type="ORF">Y261_07910</name>
</gene>
<evidence type="ECO:0000313" key="92">
    <source>
        <dbReference type="Proteomes" id="UP000522199"/>
    </source>
</evidence>
<reference evidence="81 92" key="6">
    <citation type="submission" date="2019-04" db="EMBL/GenBank/DDBJ databases">
        <authorList>
            <consortium name="GenomeTrakr network: Whole genome sequencing for foodborne pathogen traceback"/>
        </authorList>
    </citation>
    <scope>NUCLEOTIDE SEQUENCE [LARGE SCALE GENOMIC DNA]</scope>
    <source>
        <strain evidence="29 104">CFSAN004300</strain>
        <strain evidence="31 92">CFSAN072474</strain>
        <strain evidence="30 93">CFSAN072502</strain>
        <strain evidence="43 73">FLAG-55987</strain>
        <strain evidence="38 81">PHLUSALM00088</strain>
    </source>
</reference>
<evidence type="ECO:0000313" key="111">
    <source>
        <dbReference type="Proteomes" id="UP000852906"/>
    </source>
</evidence>
<dbReference type="Proteomes" id="UP000467536">
    <property type="component" value="Unassembled WGS sequence"/>
</dbReference>
<evidence type="ECO:0000313" key="104">
    <source>
        <dbReference type="Proteomes" id="UP000548278"/>
    </source>
</evidence>
<dbReference type="PANTHER" id="PTHR39178:SF1">
    <property type="entry name" value="RIBOSOMAL-PROCESSING CYSTEINE PROTEASE PRP"/>
    <property type="match status" value="1"/>
</dbReference>
<dbReference type="EMBL" id="AANPAU010000003">
    <property type="protein sequence ID" value="EDP8513695.1"/>
    <property type="molecule type" value="Genomic_DNA"/>
</dbReference>
<evidence type="ECO:0000313" key="76">
    <source>
        <dbReference type="Proteomes" id="UP000376505"/>
    </source>
</evidence>
<dbReference type="EMBL" id="DAAIJL010000004">
    <property type="protein sequence ID" value="HAB8556761.1"/>
    <property type="molecule type" value="Genomic_DNA"/>
</dbReference>
<dbReference type="EMBL" id="AAAJKI010000031">
    <property type="protein sequence ID" value="EAC6548964.1"/>
    <property type="molecule type" value="Genomic_DNA"/>
</dbReference>
<dbReference type="EMBL" id="AABBYJ010000002">
    <property type="protein sequence ID" value="EAG4330357.1"/>
    <property type="molecule type" value="Genomic_DNA"/>
</dbReference>
<reference evidence="57 85" key="4">
    <citation type="submission" date="2018-04" db="EMBL/GenBank/DDBJ databases">
        <title>Genome Analysis of a Prevalent Clone of Listeria monocytogenes Sequence Type 87 in China.</title>
        <authorList>
            <person name="Wang Y."/>
        </authorList>
    </citation>
    <scope>NUCLEOTIDE SEQUENCE [LARGE SCALE GENOMIC DNA]</scope>
    <source>
        <strain evidence="57 85">ICDC_LM1523</strain>
    </source>
</reference>
<dbReference type="EMBL" id="AACJYH010000006">
    <property type="protein sequence ID" value="EAK8897795.1"/>
    <property type="molecule type" value="Genomic_DNA"/>
</dbReference>
<evidence type="ECO:0000313" key="9">
    <source>
        <dbReference type="EMBL" id="EAC6548964.1"/>
    </source>
</evidence>
<reference evidence="59 111" key="1">
    <citation type="submission" date="2016-09" db="EMBL/GenBank/DDBJ databases">
        <title>100K Listeria isolates.</title>
        <authorList>
            <person name="Chen P."/>
            <person name="Weimer B.C."/>
            <person name="Kong N."/>
            <person name="Huang B."/>
        </authorList>
    </citation>
    <scope>NUCLEOTIDE SEQUENCE [LARGE SCALE GENOMIC DNA]</scope>
    <source>
        <strain evidence="59 111">BCW_2383</strain>
    </source>
</reference>
<reference evidence="65 67" key="5">
    <citation type="submission" date="2018-06" db="EMBL/GenBank/DDBJ databases">
        <authorList>
            <consortium name="PulseNet: The National Subtyping Network for Foodborne Disease Surveillance"/>
            <person name="Tarr C.L."/>
            <person name="Trees E."/>
            <person name="Katz L.S."/>
            <person name="Carleton-Romer H.A."/>
            <person name="Stroika S."/>
            <person name="Kucerova Z."/>
            <person name="Roache K.F."/>
            <person name="Sabol A.L."/>
            <person name="Besser J."/>
            <person name="Gerner-Smidt P."/>
        </authorList>
    </citation>
    <scope>NUCLEOTIDE SEQUENCE [LARGE SCALE GENOMIC DNA]</scope>
    <source>
        <strain evidence="7 67">2015L-6227</strain>
        <strain evidence="17 65">PNUSAL000134</strain>
        <strain evidence="11 71">PNUSAL000910</strain>
        <strain evidence="19 72">PNUSAL002180</strain>
        <strain evidence="20 88">PNUSAL002298</strain>
        <strain evidence="25 98">PNUSAL003001</strain>
        <strain evidence="37 70">PNUSAL004402</strain>
        <strain evidence="44 91">PNUSAL005692</strain>
    </source>
</reference>
<evidence type="ECO:0000313" key="50">
    <source>
        <dbReference type="EMBL" id="HAB8398917.1"/>
    </source>
</evidence>
<dbReference type="EMBL" id="AAAIXK010000002">
    <property type="protein sequence ID" value="EAC5549756.1"/>
    <property type="molecule type" value="Genomic_DNA"/>
</dbReference>
<dbReference type="Gene3D" id="3.30.70.1490">
    <property type="entry name" value="Cysteine protease Prp"/>
    <property type="match status" value="1"/>
</dbReference>
<evidence type="ECO:0000313" key="38">
    <source>
        <dbReference type="EMBL" id="EAK9315519.1"/>
    </source>
</evidence>
<dbReference type="EMBL" id="AABGVJ010000001">
    <property type="protein sequence ID" value="EAH4371241.1"/>
    <property type="molecule type" value="Genomic_DNA"/>
</dbReference>
<evidence type="ECO:0000313" key="48">
    <source>
        <dbReference type="EMBL" id="EDP8513695.1"/>
    </source>
</evidence>
<evidence type="ECO:0000313" key="36">
    <source>
        <dbReference type="EMBL" id="EAH4371241.1"/>
    </source>
</evidence>
<dbReference type="Proteomes" id="UP000345329">
    <property type="component" value="Unassembled WGS sequence"/>
</dbReference>
<dbReference type="EMBL" id="AAAKQF010000002">
    <property type="protein sequence ID" value="EAC9039231.1"/>
    <property type="molecule type" value="Genomic_DNA"/>
</dbReference>
<dbReference type="Proteomes" id="UP000481141">
    <property type="component" value="Unassembled WGS sequence"/>
</dbReference>
<dbReference type="EMBL" id="AANEHK010000002">
    <property type="protein sequence ID" value="EDO0985104.1"/>
    <property type="molecule type" value="Genomic_DNA"/>
</dbReference>
<dbReference type="Proteomes" id="UP000376505">
    <property type="component" value="Unassembled WGS sequence"/>
</dbReference>
<reference evidence="60 62" key="2">
    <citation type="journal article" date="2018" name="BMC Genomics">
        <title>Genes significantly associated with lineage II food isolates of Listeria monocytogenes.</title>
        <authorList>
            <person name="Pirone-Davies C."/>
            <person name="Chen Y."/>
            <person name="Pightling A."/>
            <person name="Ryan G."/>
            <person name="Wang Y."/>
            <person name="Yao K."/>
            <person name="Hoffmann M."/>
            <person name="Allard M.W."/>
        </authorList>
    </citation>
    <scope>NUCLEOTIDE SEQUENCE [LARGE SCALE GENOMIC DNA]</scope>
    <source>
        <strain evidence="60 62">PNUSAL000550</strain>
    </source>
</reference>
<dbReference type="Proteomes" id="UP000393182">
    <property type="component" value="Unassembled WGS sequence"/>
</dbReference>
<dbReference type="EMBL" id="DAAJCS010000004">
    <property type="protein sequence ID" value="HAC0012686.1"/>
    <property type="molecule type" value="Genomic_DNA"/>
</dbReference>
<reference evidence="47 87" key="8">
    <citation type="submission" date="2019-08" db="EMBL/GenBank/DDBJ databases">
        <authorList>
            <person name="Ashton P.M."/>
            <person name="Dallman T."/>
            <person name="Nair S."/>
            <person name="De Pinna E."/>
            <person name="Peters T."/>
            <person name="Grant K."/>
        </authorList>
    </citation>
    <scope>NUCLEOTIDE SEQUENCE [LARGE SCALE GENOMIC DNA]</scope>
    <source>
        <strain evidence="33 99">282333</strain>
        <strain evidence="34 97">282352</strain>
        <strain evidence="32 103">289003</strain>
        <strain evidence="47 87">788324</strain>
        <strain evidence="18">RL15000286</strain>
    </source>
</reference>
<dbReference type="Proteomes" id="UP000522199">
    <property type="component" value="Unassembled WGS sequence"/>
</dbReference>
<keyword evidence="3" id="KW-0378">Hydrolase</keyword>
<dbReference type="EMBL" id="AAAMZD010000003">
    <property type="protein sequence ID" value="EAD3792612.1"/>
    <property type="molecule type" value="Genomic_DNA"/>
</dbReference>
<evidence type="ECO:0000313" key="87">
    <source>
        <dbReference type="Proteomes" id="UP000467536"/>
    </source>
</evidence>
<reference evidence="107 108" key="3">
    <citation type="journal article" date="2018" name="Genome Biol.">
        <title>SKESA: strategic k-mer extension for scrupulous assemblies.</title>
        <authorList>
            <person name="Souvorov A."/>
            <person name="Agarwala R."/>
            <person name="Lipman D.J."/>
        </authorList>
    </citation>
    <scope>NUCLEOTIDE SEQUENCE [LARGE SCALE GENOMIC DNA]</scope>
    <source>
        <strain evidence="49">09CEB371LM</strain>
        <strain evidence="55">2017-325981-023-01</strain>
        <strain evidence="51 110">CFIAFB20100120</strain>
        <strain evidence="50 107">CFIAFB20130012</strain>
        <strain evidence="53">CFIAFB20170037</strain>
        <strain evidence="52 108">CFIAFB20170045</strain>
        <strain evidence="54 109">DMG1500109</strain>
        <strain evidence="56">SFBRL218_S4</strain>
    </source>
</reference>
<evidence type="ECO:0000313" key="74">
    <source>
        <dbReference type="Proteomes" id="UP000365297"/>
    </source>
</evidence>
<evidence type="ECO:0000313" key="11">
    <source>
        <dbReference type="EMBL" id="EAC9039231.1"/>
    </source>
</evidence>
<evidence type="ECO:0000256" key="4">
    <source>
        <dbReference type="ARBA" id="ARBA00022807"/>
    </source>
</evidence>
<evidence type="ECO:0000313" key="102">
    <source>
        <dbReference type="Proteomes" id="UP000544530"/>
    </source>
</evidence>
<evidence type="ECO:0000313" key="63">
    <source>
        <dbReference type="Proteomes" id="UP000322220"/>
    </source>
</evidence>
<evidence type="ECO:0000313" key="86">
    <source>
        <dbReference type="Proteomes" id="UP000467347"/>
    </source>
</evidence>
<dbReference type="EMBL" id="VTIK01000001">
    <property type="protein sequence ID" value="TYU56730.1"/>
    <property type="molecule type" value="Genomic_DNA"/>
</dbReference>
<evidence type="ECO:0000313" key="75">
    <source>
        <dbReference type="Proteomes" id="UP000368512"/>
    </source>
</evidence>
<evidence type="ECO:0000313" key="12">
    <source>
        <dbReference type="EMBL" id="EAD1184910.1"/>
    </source>
</evidence>
<evidence type="ECO:0000313" key="54">
    <source>
        <dbReference type="EMBL" id="HAC1753995.1"/>
    </source>
</evidence>
<evidence type="ECO:0000313" key="61">
    <source>
        <dbReference type="EMBL" id="TYU56730.1"/>
    </source>
</evidence>
<evidence type="ECO:0000313" key="43">
    <source>
        <dbReference type="EMBL" id="ECY6545115.1"/>
    </source>
</evidence>
<evidence type="ECO:0000313" key="34">
    <source>
        <dbReference type="EMBL" id="EAH3293377.1"/>
    </source>
</evidence>
<dbReference type="Proteomes" id="UP000533021">
    <property type="component" value="Unassembled WGS sequence"/>
</dbReference>
<evidence type="ECO:0000313" key="68">
    <source>
        <dbReference type="Proteomes" id="UP000344343"/>
    </source>
</evidence>
<dbReference type="Proteomes" id="UP000840197">
    <property type="component" value="Unassembled WGS sequence"/>
</dbReference>
<dbReference type="Proteomes" id="UP000423131">
    <property type="component" value="Unassembled WGS sequence"/>
</dbReference>
<dbReference type="EMBL" id="AABGHY010000002">
    <property type="protein sequence ID" value="EAH3293377.1"/>
    <property type="molecule type" value="Genomic_DNA"/>
</dbReference>
<dbReference type="GO" id="GO:0006508">
    <property type="term" value="P:proteolysis"/>
    <property type="evidence" value="ECO:0007669"/>
    <property type="project" value="UniProtKB-KW"/>
</dbReference>
<evidence type="ECO:0000313" key="33">
    <source>
        <dbReference type="EMBL" id="EAH2280667.1"/>
    </source>
</evidence>
<dbReference type="Proteomes" id="UP000527632">
    <property type="component" value="Unassembled WGS sequence"/>
</dbReference>
<dbReference type="EMBL" id="AAASLB010000002">
    <property type="protein sequence ID" value="EAE4941275.1"/>
    <property type="molecule type" value="Genomic_DNA"/>
</dbReference>
<evidence type="ECO:0000313" key="96">
    <source>
        <dbReference type="Proteomes" id="UP000528151"/>
    </source>
</evidence>
<evidence type="ECO:0000313" key="18">
    <source>
        <dbReference type="EMBL" id="EAE4941275.1"/>
    </source>
</evidence>
<dbReference type="GO" id="GO:0008234">
    <property type="term" value="F:cysteine-type peptidase activity"/>
    <property type="evidence" value="ECO:0007669"/>
    <property type="project" value="UniProtKB-KW"/>
</dbReference>
<dbReference type="EMBL" id="AALEDS010000013">
    <property type="protein sequence ID" value="ECY6545115.1"/>
    <property type="molecule type" value="Genomic_DNA"/>
</dbReference>
<evidence type="ECO:0000313" key="85">
    <source>
        <dbReference type="Proteomes" id="UP000460224"/>
    </source>
</evidence>
<evidence type="ECO:0000256" key="3">
    <source>
        <dbReference type="ARBA" id="ARBA00022801"/>
    </source>
</evidence>
<evidence type="ECO:0000313" key="21">
    <source>
        <dbReference type="EMBL" id="EAG2087397.1"/>
    </source>
</evidence>
<dbReference type="RefSeq" id="WP_003726867.1">
    <property type="nucleotide sequence ID" value="NC_021824.1"/>
</dbReference>
<dbReference type="GO" id="GO:0042254">
    <property type="term" value="P:ribosome biogenesis"/>
    <property type="evidence" value="ECO:0007669"/>
    <property type="project" value="UniProtKB-KW"/>
</dbReference>
<dbReference type="Proteomes" id="UP000478704">
    <property type="component" value="Unassembled WGS sequence"/>
</dbReference>
<dbReference type="OMA" id="FYFEFPE"/>
<evidence type="ECO:0000313" key="59">
    <source>
        <dbReference type="EMBL" id="OET52425.1"/>
    </source>
</evidence>
<evidence type="ECO:0000313" key="80">
    <source>
        <dbReference type="Proteomes" id="UP000403352"/>
    </source>
</evidence>
<dbReference type="EMBL" id="AAALRN010000003">
    <property type="protein sequence ID" value="EAD1184910.1"/>
    <property type="molecule type" value="Genomic_DNA"/>
</dbReference>
<dbReference type="Proteomes" id="UP000337746">
    <property type="component" value="Unassembled WGS sequence"/>
</dbReference>
<evidence type="ECO:0000313" key="13">
    <source>
        <dbReference type="EMBL" id="EAD3792612.1"/>
    </source>
</evidence>
<evidence type="ECO:0000313" key="82">
    <source>
        <dbReference type="Proteomes" id="UP000423131"/>
    </source>
</evidence>
<evidence type="ECO:0000313" key="27">
    <source>
        <dbReference type="EMBL" id="EAG4462232.1"/>
    </source>
</evidence>
<dbReference type="Proteomes" id="UP000852906">
    <property type="component" value="Unassembled WGS sequence"/>
</dbReference>
<evidence type="ECO:0000313" key="81">
    <source>
        <dbReference type="Proteomes" id="UP000410967"/>
    </source>
</evidence>
<dbReference type="Proteomes" id="UP000843775">
    <property type="component" value="Unassembled WGS sequence"/>
</dbReference>
<evidence type="ECO:0000313" key="46">
    <source>
        <dbReference type="EMBL" id="EDN9836231.1"/>
    </source>
</evidence>
<evidence type="ECO:0000313" key="99">
    <source>
        <dbReference type="Proteomes" id="UP000533021"/>
    </source>
</evidence>
<evidence type="ECO:0000313" key="19">
    <source>
        <dbReference type="EMBL" id="EAG0866789.1"/>
    </source>
</evidence>
<evidence type="ECO:0000313" key="94">
    <source>
        <dbReference type="Proteomes" id="UP000525850"/>
    </source>
</evidence>
<dbReference type="Proteomes" id="UP000530452">
    <property type="component" value="Unassembled WGS sequence"/>
</dbReference>
<accession>A0A0B8R3D1</accession>
<protein>
    <recommendedName>
        <fullName evidence="6">Ribosomal processing cysteine protease Prp</fullName>
    </recommendedName>
</protein>
<dbReference type="EMBL" id="MJTJ01000006">
    <property type="protein sequence ID" value="OET52425.1"/>
    <property type="molecule type" value="Genomic_DNA"/>
</dbReference>
<dbReference type="Proteomes" id="UP000546397">
    <property type="component" value="Unassembled WGS sequence"/>
</dbReference>
<evidence type="ECO:0000313" key="28">
    <source>
        <dbReference type="EMBL" id="EAG6169171.1"/>
    </source>
</evidence>
<dbReference type="Proteomes" id="UP000528151">
    <property type="component" value="Unassembled WGS sequence"/>
</dbReference>
<dbReference type="Proteomes" id="UP000398321">
    <property type="component" value="Unassembled WGS sequence"/>
</dbReference>
<evidence type="ECO:0000313" key="24">
    <source>
        <dbReference type="EMBL" id="EAG2997308.1"/>
    </source>
</evidence>
<dbReference type="EMBL" id="DABJAN010000004">
    <property type="protein sequence ID" value="HAJ9593892.1"/>
    <property type="molecule type" value="Genomic_DNA"/>
</dbReference>
<evidence type="ECO:0000313" key="101">
    <source>
        <dbReference type="Proteomes" id="UP000540417"/>
    </source>
</evidence>
<evidence type="ECO:0000313" key="41">
    <source>
        <dbReference type="EMBL" id="ECC1556895.1"/>
    </source>
</evidence>
<sequence>MIQVDVMREDNQIISFTMSGHADFAEHGSDLVCAGASSIAFGMVNAISEVRDFEPVIEESEGYLYYSVPADYVGDDVVQILLTGMENQLRSLAYSYPDHIKINSK</sequence>
<evidence type="ECO:0000313" key="22">
    <source>
        <dbReference type="EMBL" id="EAG2245585.1"/>
    </source>
</evidence>
<evidence type="ECO:0000313" key="83">
    <source>
        <dbReference type="Proteomes" id="UP000427828"/>
    </source>
</evidence>
<dbReference type="Proteomes" id="UP000365297">
    <property type="component" value="Unassembled WGS sequence"/>
</dbReference>
<comment type="caution">
    <text evidence="45">The sequence shown here is derived from an EMBL/GenBank/DDBJ whole genome shotgun (WGS) entry which is preliminary data.</text>
</comment>
<evidence type="ECO:0000313" key="42">
    <source>
        <dbReference type="EMBL" id="ECX6923959.1"/>
    </source>
</evidence>
<evidence type="ECO:0000313" key="14">
    <source>
        <dbReference type="EMBL" id="EAD5772790.1"/>
    </source>
</evidence>
<reference evidence="58 102" key="11">
    <citation type="submission" date="2020-06" db="EMBL/GenBank/DDBJ databases">
        <title>Two Listeria outbreaks in Switzerland in 2018 and 2020.</title>
        <authorList>
            <person name="Stevens M.J.A."/>
            <person name="Bloemberg G."/>
            <person name="Nusch-Inderbinnen M."/>
            <person name="Stephan R."/>
        </authorList>
    </citation>
    <scope>NUCLEOTIDE SEQUENCE [LARGE SCALE GENOMIC DNA]</scope>
    <source>
        <strain evidence="58 102">N18-0707</strain>
    </source>
</reference>
<dbReference type="EMBL" id="AAHZFY010000020">
    <property type="protein sequence ID" value="ECB9513997.1"/>
    <property type="molecule type" value="Genomic_DNA"/>
</dbReference>
<dbReference type="Proteomes" id="UP000540417">
    <property type="component" value="Unassembled WGS sequence"/>
</dbReference>
<evidence type="ECO:0000313" key="55">
    <source>
        <dbReference type="EMBL" id="HAJ9593892.1"/>
    </source>
</evidence>
<evidence type="ECO:0000313" key="110">
    <source>
        <dbReference type="Proteomes" id="UP000844415"/>
    </source>
</evidence>
<dbReference type="Proteomes" id="UP000478682">
    <property type="component" value="Unassembled WGS sequence"/>
</dbReference>
<dbReference type="EMBL" id="AABBZO010000007">
    <property type="protein sequence ID" value="EAG4462232.1"/>
    <property type="molecule type" value="Genomic_DNA"/>
</dbReference>
<evidence type="ECO:0000313" key="29">
    <source>
        <dbReference type="EMBL" id="EAG6989623.1"/>
    </source>
</evidence>
<dbReference type="Proteomes" id="UP000842809">
    <property type="component" value="Unassembled WGS sequence"/>
</dbReference>